<dbReference type="EMBL" id="LDJL01000004">
    <property type="protein sequence ID" value="KRG71054.1"/>
    <property type="molecule type" value="Genomic_DNA"/>
</dbReference>
<evidence type="ECO:0000256" key="1">
    <source>
        <dbReference type="SAM" id="Phobius"/>
    </source>
</evidence>
<organism evidence="2 3">
    <name type="scientific">Pseudoxanthomonas dokdonensis</name>
    <dbReference type="NCBI Taxonomy" id="344882"/>
    <lineage>
        <taxon>Bacteria</taxon>
        <taxon>Pseudomonadati</taxon>
        <taxon>Pseudomonadota</taxon>
        <taxon>Gammaproteobacteria</taxon>
        <taxon>Lysobacterales</taxon>
        <taxon>Lysobacteraceae</taxon>
        <taxon>Pseudoxanthomonas</taxon>
    </lineage>
</organism>
<dbReference type="PATRIC" id="fig|344882.3.peg.2200"/>
<gene>
    <name evidence="2" type="ORF">ABB29_04330</name>
</gene>
<keyword evidence="1" id="KW-0812">Transmembrane</keyword>
<keyword evidence="1" id="KW-0472">Membrane</keyword>
<keyword evidence="3" id="KW-1185">Reference proteome</keyword>
<evidence type="ECO:0000313" key="2">
    <source>
        <dbReference type="EMBL" id="KRG71054.1"/>
    </source>
</evidence>
<name>A0A0R0CY74_9GAMM</name>
<accession>A0A0R0CY74</accession>
<dbReference type="AlphaFoldDB" id="A0A0R0CY74"/>
<reference evidence="2 3" key="1">
    <citation type="submission" date="2015-05" db="EMBL/GenBank/DDBJ databases">
        <title>Genome sequencing and analysis of members of genus Stenotrophomonas.</title>
        <authorList>
            <person name="Patil P.P."/>
            <person name="Midha S."/>
            <person name="Patil P.B."/>
        </authorList>
    </citation>
    <scope>NUCLEOTIDE SEQUENCE [LARGE SCALE GENOMIC DNA]</scope>
    <source>
        <strain evidence="2 3">DSM 21858</strain>
    </source>
</reference>
<protein>
    <submittedName>
        <fullName evidence="2">Uncharacterized protein</fullName>
    </submittedName>
</protein>
<keyword evidence="1" id="KW-1133">Transmembrane helix</keyword>
<proteinExistence type="predicted"/>
<sequence length="100" mass="10946">MRDLRRGVLGRAAPALNPIQLGLPSALLLGLFLLALLTGELAVTDTLTVLMYHCLMAITALHNVNTCPFLLARLPWASYSRPMTVAPVPRSVTLARRLRE</sequence>
<dbReference type="Proteomes" id="UP000052052">
    <property type="component" value="Unassembled WGS sequence"/>
</dbReference>
<dbReference type="STRING" id="344882.ABB29_04330"/>
<feature type="transmembrane region" description="Helical" evidence="1">
    <location>
        <begin position="49"/>
        <end position="71"/>
    </location>
</feature>
<evidence type="ECO:0000313" key="3">
    <source>
        <dbReference type="Proteomes" id="UP000052052"/>
    </source>
</evidence>
<feature type="transmembrane region" description="Helical" evidence="1">
    <location>
        <begin position="21"/>
        <end position="43"/>
    </location>
</feature>
<dbReference type="RefSeq" id="WP_057657381.1">
    <property type="nucleotide sequence ID" value="NZ_LDJL01000004.1"/>
</dbReference>
<comment type="caution">
    <text evidence="2">The sequence shown here is derived from an EMBL/GenBank/DDBJ whole genome shotgun (WGS) entry which is preliminary data.</text>
</comment>